<dbReference type="PANTHER" id="PTHR30636:SF3">
    <property type="entry name" value="UPF0701 PROTEIN YICC"/>
    <property type="match status" value="1"/>
</dbReference>
<evidence type="ECO:0000256" key="4">
    <source>
        <dbReference type="ARBA" id="ARBA00022801"/>
    </source>
</evidence>
<reference evidence="8 9" key="1">
    <citation type="submission" date="2016-10" db="EMBL/GenBank/DDBJ databases">
        <authorList>
            <person name="Varghese N."/>
            <person name="Submissions S."/>
        </authorList>
    </citation>
    <scope>NUCLEOTIDE SEQUENCE [LARGE SCALE GENOMIC DNA]</scope>
    <source>
        <strain evidence="8 9">DSM 16392</strain>
    </source>
</reference>
<evidence type="ECO:0000259" key="6">
    <source>
        <dbReference type="Pfam" id="PF03755"/>
    </source>
</evidence>
<proteinExistence type="inferred from homology"/>
<evidence type="ECO:0000313" key="9">
    <source>
        <dbReference type="Proteomes" id="UP000199598"/>
    </source>
</evidence>
<dbReference type="RefSeq" id="WP_093520492.1">
    <property type="nucleotide sequence ID" value="NZ_FOSK01000007.1"/>
</dbReference>
<dbReference type="Pfam" id="PF03755">
    <property type="entry name" value="YicC-like_N"/>
    <property type="match status" value="1"/>
</dbReference>
<keyword evidence="4" id="KW-0378">Hydrolase</keyword>
<dbReference type="PANTHER" id="PTHR30636">
    <property type="entry name" value="UPF0701 PROTEIN YICC"/>
    <property type="match status" value="1"/>
</dbReference>
<dbReference type="Proteomes" id="UP000199598">
    <property type="component" value="Unassembled WGS sequence"/>
</dbReference>
<sequence>MALASMTGFARVESSYEETRWVWELRSVNGKGMDARLRLPQGLDGVEAEVRKRLAAKLKRGNVSVGLQMQRSQSDTALVVNEEALEQVLKAISILRNRLPDAPEPSLDGILGYKGVLEFEEAEESEEEKNAQIAALLSSFDEALNELVEMRRSEGNAIATLLKGQVDTIEALAKQAEELPSRSPEAIRARLEAQVNELLQASSQLDPQRLHQEAAVLATKADIREELDRLYAHVEAVGDLLVKGGAIGRRLDFLAQEFNREANTLCSKSNSVELTAIGLELKTVIDQLREQTQNIE</sequence>
<gene>
    <name evidence="8" type="ORF">SAMN04488518_107140</name>
</gene>
<dbReference type="NCBIfam" id="TIGR00255">
    <property type="entry name" value="YicC/YloC family endoribonuclease"/>
    <property type="match status" value="1"/>
</dbReference>
<keyword evidence="3" id="KW-0255">Endonuclease</keyword>
<dbReference type="InterPro" id="IPR013527">
    <property type="entry name" value="YicC-like_N"/>
</dbReference>
<evidence type="ECO:0000256" key="1">
    <source>
        <dbReference type="ARBA" id="ARBA00001968"/>
    </source>
</evidence>
<dbReference type="EMBL" id="FOSK01000007">
    <property type="protein sequence ID" value="SFK63810.1"/>
    <property type="molecule type" value="Genomic_DNA"/>
</dbReference>
<evidence type="ECO:0000256" key="3">
    <source>
        <dbReference type="ARBA" id="ARBA00022759"/>
    </source>
</evidence>
<comment type="similarity">
    <text evidence="5">Belongs to the YicC/YloC family.</text>
</comment>
<feature type="domain" description="Endoribonuclease YicC-like N-terminal" evidence="6">
    <location>
        <begin position="4"/>
        <end position="159"/>
    </location>
</feature>
<comment type="caution">
    <text evidence="8">The sequence shown here is derived from an EMBL/GenBank/DDBJ whole genome shotgun (WGS) entry which is preliminary data.</text>
</comment>
<dbReference type="Pfam" id="PF08340">
    <property type="entry name" value="YicC-like_C"/>
    <property type="match status" value="1"/>
</dbReference>
<protein>
    <submittedName>
        <fullName evidence="8">TIGR00255 family protein</fullName>
    </submittedName>
</protein>
<name>A0A1I4B625_9HYPH</name>
<dbReference type="InterPro" id="IPR013551">
    <property type="entry name" value="YicC-like_C"/>
</dbReference>
<comment type="cofactor">
    <cofactor evidence="1">
        <name>a divalent metal cation</name>
        <dbReference type="ChEBI" id="CHEBI:60240"/>
    </cofactor>
</comment>
<feature type="domain" description="Endoribonuclease YicC-like C-terminal" evidence="7">
    <location>
        <begin position="181"/>
        <end position="296"/>
    </location>
</feature>
<evidence type="ECO:0000256" key="5">
    <source>
        <dbReference type="ARBA" id="ARBA00035648"/>
    </source>
</evidence>
<dbReference type="InterPro" id="IPR005229">
    <property type="entry name" value="YicC/YloC-like"/>
</dbReference>
<keyword evidence="2" id="KW-0540">Nuclease</keyword>
<evidence type="ECO:0000313" key="8">
    <source>
        <dbReference type="EMBL" id="SFK63810.1"/>
    </source>
</evidence>
<evidence type="ECO:0000256" key="2">
    <source>
        <dbReference type="ARBA" id="ARBA00022722"/>
    </source>
</evidence>
<keyword evidence="9" id="KW-1185">Reference proteome</keyword>
<organism evidence="8 9">
    <name type="scientific">Pseudovibrio ascidiaceicola</name>
    <dbReference type="NCBI Taxonomy" id="285279"/>
    <lineage>
        <taxon>Bacteria</taxon>
        <taxon>Pseudomonadati</taxon>
        <taxon>Pseudomonadota</taxon>
        <taxon>Alphaproteobacteria</taxon>
        <taxon>Hyphomicrobiales</taxon>
        <taxon>Stappiaceae</taxon>
        <taxon>Pseudovibrio</taxon>
    </lineage>
</organism>
<evidence type="ECO:0000259" key="7">
    <source>
        <dbReference type="Pfam" id="PF08340"/>
    </source>
</evidence>
<accession>A0A1I4B625</accession>